<evidence type="ECO:0000259" key="1">
    <source>
        <dbReference type="Pfam" id="PF26051"/>
    </source>
</evidence>
<name>A0A835PFZ4_VANPL</name>
<accession>A0A835PFZ4</accession>
<protein>
    <recommendedName>
        <fullName evidence="1">ABCF3 PWI-like helical bundle domain-containing protein</fullName>
    </recommendedName>
</protein>
<evidence type="ECO:0000313" key="3">
    <source>
        <dbReference type="Proteomes" id="UP000636800"/>
    </source>
</evidence>
<dbReference type="InterPro" id="IPR058770">
    <property type="entry name" value="PWI_ABCF3"/>
</dbReference>
<reference evidence="2 3" key="1">
    <citation type="journal article" date="2020" name="Nat. Food">
        <title>A phased Vanilla planifolia genome enables genetic improvement of flavour and production.</title>
        <authorList>
            <person name="Hasing T."/>
            <person name="Tang H."/>
            <person name="Brym M."/>
            <person name="Khazi F."/>
            <person name="Huang T."/>
            <person name="Chambers A.H."/>
        </authorList>
    </citation>
    <scope>NUCLEOTIDE SEQUENCE [LARGE SCALE GENOMIC DNA]</scope>
    <source>
        <tissue evidence="2">Leaf</tissue>
    </source>
</reference>
<organism evidence="2 3">
    <name type="scientific">Vanilla planifolia</name>
    <name type="common">Vanilla</name>
    <dbReference type="NCBI Taxonomy" id="51239"/>
    <lineage>
        <taxon>Eukaryota</taxon>
        <taxon>Viridiplantae</taxon>
        <taxon>Streptophyta</taxon>
        <taxon>Embryophyta</taxon>
        <taxon>Tracheophyta</taxon>
        <taxon>Spermatophyta</taxon>
        <taxon>Magnoliopsida</taxon>
        <taxon>Liliopsida</taxon>
        <taxon>Asparagales</taxon>
        <taxon>Orchidaceae</taxon>
        <taxon>Vanilloideae</taxon>
        <taxon>Vanilleae</taxon>
        <taxon>Vanilla</taxon>
    </lineage>
</organism>
<dbReference type="Pfam" id="PF26051">
    <property type="entry name" value="PWI_ABCF3"/>
    <property type="match status" value="1"/>
</dbReference>
<dbReference type="EMBL" id="JADCNL010000014">
    <property type="protein sequence ID" value="KAG0453096.1"/>
    <property type="molecule type" value="Genomic_DNA"/>
</dbReference>
<comment type="caution">
    <text evidence="2">The sequence shown here is derived from an EMBL/GenBank/DDBJ whole genome shotgun (WGS) entry which is preliminary data.</text>
</comment>
<gene>
    <name evidence="2" type="ORF">HPP92_025760</name>
</gene>
<dbReference type="AlphaFoldDB" id="A0A835PFZ4"/>
<keyword evidence="3" id="KW-1185">Reference proteome</keyword>
<feature type="domain" description="ABCF3 PWI-like helical bundle" evidence="1">
    <location>
        <begin position="8"/>
        <end position="79"/>
    </location>
</feature>
<dbReference type="Proteomes" id="UP000636800">
    <property type="component" value="Unassembled WGS sequence"/>
</dbReference>
<proteinExistence type="predicted"/>
<evidence type="ECO:0000313" key="2">
    <source>
        <dbReference type="EMBL" id="KAG0453096.1"/>
    </source>
</evidence>
<sequence length="99" mass="10514">MTAVASSVVLEVLGPRAQEVDKPIIDYVINVLADEDFDFGDDGHGAYDAVGELLVDSGCVSDHSEGRLVCSKLSEKFGKHGLVKPKQAVEALSYSCSDV</sequence>